<evidence type="ECO:0000313" key="3">
    <source>
        <dbReference type="Proteomes" id="UP000002029"/>
    </source>
</evidence>
<dbReference type="SUPFAM" id="SSF47413">
    <property type="entry name" value="lambda repressor-like DNA-binding domains"/>
    <property type="match status" value="1"/>
</dbReference>
<dbReference type="Gene3D" id="1.10.260.40">
    <property type="entry name" value="lambda repressor-like DNA-binding domains"/>
    <property type="match status" value="1"/>
</dbReference>
<protein>
    <recommendedName>
        <fullName evidence="1">HTH cro/C1-type domain-containing protein</fullName>
    </recommendedName>
</protein>
<evidence type="ECO:0000313" key="2">
    <source>
        <dbReference type="EMBL" id="ACZ84844.1"/>
    </source>
</evidence>
<gene>
    <name evidence="2" type="ordered locus">Sros_1856</name>
</gene>
<dbReference type="CDD" id="cd00093">
    <property type="entry name" value="HTH_XRE"/>
    <property type="match status" value="1"/>
</dbReference>
<dbReference type="KEGG" id="sro:Sros_1856"/>
<dbReference type="OrthoDB" id="4323252at2"/>
<name>D2AUI2_STRRD</name>
<dbReference type="GO" id="GO:0003677">
    <property type="term" value="F:DNA binding"/>
    <property type="evidence" value="ECO:0007669"/>
    <property type="project" value="InterPro"/>
</dbReference>
<dbReference type="InterPro" id="IPR010982">
    <property type="entry name" value="Lambda_DNA-bd_dom_sf"/>
</dbReference>
<sequence length="74" mass="8108">MARKFSGPRLRAARTAAKLSRAKLAIGVGRTAQSIYLYERESVTPPVNVLAQIADFLDCRFDDLLVEEVASNVA</sequence>
<dbReference type="Proteomes" id="UP000002029">
    <property type="component" value="Chromosome"/>
</dbReference>
<organism evidence="2 3">
    <name type="scientific">Streptosporangium roseum (strain ATCC 12428 / DSM 43021 / JCM 3005 / KCTC 9067 / NCIMB 10171 / NRRL 2505 / NI 9100)</name>
    <dbReference type="NCBI Taxonomy" id="479432"/>
    <lineage>
        <taxon>Bacteria</taxon>
        <taxon>Bacillati</taxon>
        <taxon>Actinomycetota</taxon>
        <taxon>Actinomycetes</taxon>
        <taxon>Streptosporangiales</taxon>
        <taxon>Streptosporangiaceae</taxon>
        <taxon>Streptosporangium</taxon>
    </lineage>
</organism>
<dbReference type="HOGENOM" id="CLU_2686344_0_0_11"/>
<feature type="domain" description="HTH cro/C1-type" evidence="1">
    <location>
        <begin position="10"/>
        <end position="64"/>
    </location>
</feature>
<dbReference type="STRING" id="479432.Sros_1856"/>
<evidence type="ECO:0000259" key="1">
    <source>
        <dbReference type="PROSITE" id="PS50943"/>
    </source>
</evidence>
<dbReference type="SMART" id="SM00530">
    <property type="entry name" value="HTH_XRE"/>
    <property type="match status" value="1"/>
</dbReference>
<dbReference type="Pfam" id="PF13560">
    <property type="entry name" value="HTH_31"/>
    <property type="match status" value="1"/>
</dbReference>
<dbReference type="eggNOG" id="COG1396">
    <property type="taxonomic scope" value="Bacteria"/>
</dbReference>
<reference evidence="2 3" key="1">
    <citation type="journal article" date="2010" name="Stand. Genomic Sci.">
        <title>Complete genome sequence of Streptosporangium roseum type strain (NI 9100).</title>
        <authorList>
            <person name="Nolan M."/>
            <person name="Sikorski J."/>
            <person name="Jando M."/>
            <person name="Lucas S."/>
            <person name="Lapidus A."/>
            <person name="Glavina Del Rio T."/>
            <person name="Chen F."/>
            <person name="Tice H."/>
            <person name="Pitluck S."/>
            <person name="Cheng J.F."/>
            <person name="Chertkov O."/>
            <person name="Sims D."/>
            <person name="Meincke L."/>
            <person name="Brettin T."/>
            <person name="Han C."/>
            <person name="Detter J.C."/>
            <person name="Bruce D."/>
            <person name="Goodwin L."/>
            <person name="Land M."/>
            <person name="Hauser L."/>
            <person name="Chang Y.J."/>
            <person name="Jeffries C.D."/>
            <person name="Ivanova N."/>
            <person name="Mavromatis K."/>
            <person name="Mikhailova N."/>
            <person name="Chen A."/>
            <person name="Palaniappan K."/>
            <person name="Chain P."/>
            <person name="Rohde M."/>
            <person name="Goker M."/>
            <person name="Bristow J."/>
            <person name="Eisen J.A."/>
            <person name="Markowitz V."/>
            <person name="Hugenholtz P."/>
            <person name="Kyrpides N.C."/>
            <person name="Klenk H.P."/>
        </authorList>
    </citation>
    <scope>NUCLEOTIDE SEQUENCE [LARGE SCALE GENOMIC DNA]</scope>
    <source>
        <strain evidence="3">ATCC 12428 / DSM 43021 / JCM 3005 / NI 9100</strain>
    </source>
</reference>
<dbReference type="AlphaFoldDB" id="D2AUI2"/>
<dbReference type="RefSeq" id="WP_012888589.1">
    <property type="nucleotide sequence ID" value="NC_013595.1"/>
</dbReference>
<accession>D2AUI2</accession>
<keyword evidence="3" id="KW-1185">Reference proteome</keyword>
<proteinExistence type="predicted"/>
<dbReference type="PROSITE" id="PS50943">
    <property type="entry name" value="HTH_CROC1"/>
    <property type="match status" value="1"/>
</dbReference>
<dbReference type="InterPro" id="IPR001387">
    <property type="entry name" value="Cro/C1-type_HTH"/>
</dbReference>
<dbReference type="EMBL" id="CP001814">
    <property type="protein sequence ID" value="ACZ84844.1"/>
    <property type="molecule type" value="Genomic_DNA"/>
</dbReference>